<dbReference type="OrthoDB" id="10261904at2759"/>
<dbReference type="GO" id="GO:0005524">
    <property type="term" value="F:ATP binding"/>
    <property type="evidence" value="ECO:0007669"/>
    <property type="project" value="UniProtKB-KW"/>
</dbReference>
<evidence type="ECO:0000256" key="1">
    <source>
        <dbReference type="ARBA" id="ARBA00004123"/>
    </source>
</evidence>
<keyword evidence="6 10" id="KW-0067">ATP-binding</keyword>
<dbReference type="Pfam" id="PF00271">
    <property type="entry name" value="Helicase_C"/>
    <property type="match status" value="1"/>
</dbReference>
<evidence type="ECO:0000256" key="8">
    <source>
        <dbReference type="ARBA" id="ARBA00023242"/>
    </source>
</evidence>
<keyword evidence="3 10" id="KW-0547">Nucleotide-binding</keyword>
<dbReference type="GO" id="GO:0005829">
    <property type="term" value="C:cytosol"/>
    <property type="evidence" value="ECO:0007669"/>
    <property type="project" value="TreeGrafter"/>
</dbReference>
<feature type="domain" description="Helicase C-terminal" evidence="13">
    <location>
        <begin position="331"/>
        <end position="495"/>
    </location>
</feature>
<keyword evidence="7" id="KW-0694">RNA-binding</keyword>
<evidence type="ECO:0000313" key="16">
    <source>
        <dbReference type="EMBL" id="RMY04936.1"/>
    </source>
</evidence>
<dbReference type="PANTHER" id="PTHR47959:SF24">
    <property type="entry name" value="ATP-DEPENDENT RNA HELICASE"/>
    <property type="match status" value="1"/>
</dbReference>
<evidence type="ECO:0000256" key="11">
    <source>
        <dbReference type="SAM" id="MobiDB-lite"/>
    </source>
</evidence>
<evidence type="ECO:0000256" key="3">
    <source>
        <dbReference type="ARBA" id="ARBA00022741"/>
    </source>
</evidence>
<keyword evidence="5 10" id="KW-0347">Helicase</keyword>
<evidence type="ECO:0000313" key="17">
    <source>
        <dbReference type="Proteomes" id="UP000271337"/>
    </source>
</evidence>
<reference evidence="17 18" key="1">
    <citation type="journal article" date="2018" name="BMC Genomics">
        <title>Genomic evidence for intraspecific hybridization in a clonal and extremely halotolerant yeast.</title>
        <authorList>
            <person name="Gostincar C."/>
            <person name="Stajich J.E."/>
            <person name="Zupancic J."/>
            <person name="Zalar P."/>
            <person name="Gunde-Cimerman N."/>
        </authorList>
    </citation>
    <scope>NUCLEOTIDE SEQUENCE [LARGE SCALE GENOMIC DNA]</scope>
    <source>
        <strain evidence="16 18">EXF-6651</strain>
        <strain evidence="15 17">EXF-6669</strain>
    </source>
</reference>
<evidence type="ECO:0000256" key="4">
    <source>
        <dbReference type="ARBA" id="ARBA00022801"/>
    </source>
</evidence>
<evidence type="ECO:0000256" key="9">
    <source>
        <dbReference type="PROSITE-ProRule" id="PRU00552"/>
    </source>
</evidence>
<dbReference type="EMBL" id="QWIM01003037">
    <property type="protein sequence ID" value="RMY04936.1"/>
    <property type="molecule type" value="Genomic_DNA"/>
</dbReference>
<evidence type="ECO:0000256" key="5">
    <source>
        <dbReference type="ARBA" id="ARBA00022806"/>
    </source>
</evidence>
<dbReference type="PROSITE" id="PS51192">
    <property type="entry name" value="HELICASE_ATP_BIND_1"/>
    <property type="match status" value="1"/>
</dbReference>
<comment type="subcellular location">
    <subcellularLocation>
        <location evidence="1">Nucleus</location>
    </subcellularLocation>
</comment>
<dbReference type="SMART" id="SM00487">
    <property type="entry name" value="DEXDc"/>
    <property type="match status" value="1"/>
</dbReference>
<evidence type="ECO:0000313" key="15">
    <source>
        <dbReference type="EMBL" id="RMX90776.1"/>
    </source>
</evidence>
<dbReference type="SUPFAM" id="SSF52540">
    <property type="entry name" value="P-loop containing nucleoside triphosphate hydrolases"/>
    <property type="match status" value="1"/>
</dbReference>
<name>A0A3M6XJK2_HORWE</name>
<dbReference type="InterPro" id="IPR000629">
    <property type="entry name" value="RNA-helicase_DEAD-box_CS"/>
</dbReference>
<comment type="caution">
    <text evidence="15">The sequence shown here is derived from an EMBL/GenBank/DDBJ whole genome shotgun (WGS) entry which is preliminary data.</text>
</comment>
<evidence type="ECO:0000256" key="7">
    <source>
        <dbReference type="ARBA" id="ARBA00022884"/>
    </source>
</evidence>
<dbReference type="GO" id="GO:0003724">
    <property type="term" value="F:RNA helicase activity"/>
    <property type="evidence" value="ECO:0007669"/>
    <property type="project" value="InterPro"/>
</dbReference>
<dbReference type="InterPro" id="IPR027417">
    <property type="entry name" value="P-loop_NTPase"/>
</dbReference>
<dbReference type="EMBL" id="QWIL01003147">
    <property type="protein sequence ID" value="RMX90776.1"/>
    <property type="molecule type" value="Genomic_DNA"/>
</dbReference>
<keyword evidence="4 10" id="KW-0378">Hydrolase</keyword>
<evidence type="ECO:0000259" key="14">
    <source>
        <dbReference type="PROSITE" id="PS51195"/>
    </source>
</evidence>
<dbReference type="GO" id="GO:0010467">
    <property type="term" value="P:gene expression"/>
    <property type="evidence" value="ECO:0007669"/>
    <property type="project" value="UniProtKB-ARBA"/>
</dbReference>
<keyword evidence="8" id="KW-0539">Nucleus</keyword>
<feature type="short sequence motif" description="Q motif" evidence="9">
    <location>
        <begin position="102"/>
        <end position="130"/>
    </location>
</feature>
<comment type="similarity">
    <text evidence="10">Belongs to the DEAD box helicase family.</text>
</comment>
<evidence type="ECO:0000259" key="12">
    <source>
        <dbReference type="PROSITE" id="PS51192"/>
    </source>
</evidence>
<evidence type="ECO:0000256" key="6">
    <source>
        <dbReference type="ARBA" id="ARBA00022840"/>
    </source>
</evidence>
<dbReference type="InterPro" id="IPR050079">
    <property type="entry name" value="DEAD_box_RNA_helicase"/>
</dbReference>
<dbReference type="GO" id="GO:0042254">
    <property type="term" value="P:ribosome biogenesis"/>
    <property type="evidence" value="ECO:0007669"/>
    <property type="project" value="UniProtKB-KW"/>
</dbReference>
<dbReference type="Gene3D" id="3.40.50.300">
    <property type="entry name" value="P-loop containing nucleotide triphosphate hydrolases"/>
    <property type="match status" value="2"/>
</dbReference>
<feature type="domain" description="Helicase ATP-binding" evidence="12">
    <location>
        <begin position="133"/>
        <end position="312"/>
    </location>
</feature>
<protein>
    <recommendedName>
        <fullName evidence="19">ATP-dependent RNA helicase DBP8</fullName>
    </recommendedName>
</protein>
<dbReference type="GO" id="GO:0003723">
    <property type="term" value="F:RNA binding"/>
    <property type="evidence" value="ECO:0007669"/>
    <property type="project" value="UniProtKB-KW"/>
</dbReference>
<evidence type="ECO:0000256" key="2">
    <source>
        <dbReference type="ARBA" id="ARBA00022517"/>
    </source>
</evidence>
<dbReference type="Proteomes" id="UP000271337">
    <property type="component" value="Unassembled WGS sequence"/>
</dbReference>
<feature type="region of interest" description="Disordered" evidence="11">
    <location>
        <begin position="1"/>
        <end position="97"/>
    </location>
</feature>
<dbReference type="InterPro" id="IPR011545">
    <property type="entry name" value="DEAD/DEAH_box_helicase_dom"/>
</dbReference>
<dbReference type="AlphaFoldDB" id="A0A3M6XJK2"/>
<proteinExistence type="inferred from homology"/>
<evidence type="ECO:0008006" key="19">
    <source>
        <dbReference type="Google" id="ProtNLM"/>
    </source>
</evidence>
<dbReference type="Proteomes" id="UP000276864">
    <property type="component" value="Unassembled WGS sequence"/>
</dbReference>
<evidence type="ECO:0000256" key="10">
    <source>
        <dbReference type="RuleBase" id="RU000492"/>
    </source>
</evidence>
<dbReference type="CDD" id="cd17955">
    <property type="entry name" value="DEADc_DDX49"/>
    <property type="match status" value="1"/>
</dbReference>
<dbReference type="GO" id="GO:0016787">
    <property type="term" value="F:hydrolase activity"/>
    <property type="evidence" value="ECO:0007669"/>
    <property type="project" value="UniProtKB-KW"/>
</dbReference>
<keyword evidence="2" id="KW-0690">Ribosome biogenesis</keyword>
<dbReference type="InterPro" id="IPR001650">
    <property type="entry name" value="Helicase_C-like"/>
</dbReference>
<dbReference type="InterPro" id="IPR014001">
    <property type="entry name" value="Helicase_ATP-bd"/>
</dbReference>
<dbReference type="PROSITE" id="PS51195">
    <property type="entry name" value="Q_MOTIF"/>
    <property type="match status" value="1"/>
</dbReference>
<evidence type="ECO:0000259" key="13">
    <source>
        <dbReference type="PROSITE" id="PS51194"/>
    </source>
</evidence>
<feature type="compositionally biased region" description="Low complexity" evidence="11">
    <location>
        <begin position="19"/>
        <end position="31"/>
    </location>
</feature>
<dbReference type="PROSITE" id="PS00039">
    <property type="entry name" value="DEAD_ATP_HELICASE"/>
    <property type="match status" value="1"/>
</dbReference>
<evidence type="ECO:0000313" key="18">
    <source>
        <dbReference type="Proteomes" id="UP000276864"/>
    </source>
</evidence>
<organism evidence="15 17">
    <name type="scientific">Hortaea werneckii</name>
    <name type="common">Black yeast</name>
    <name type="synonym">Cladosporium werneckii</name>
    <dbReference type="NCBI Taxonomy" id="91943"/>
    <lineage>
        <taxon>Eukaryota</taxon>
        <taxon>Fungi</taxon>
        <taxon>Dikarya</taxon>
        <taxon>Ascomycota</taxon>
        <taxon>Pezizomycotina</taxon>
        <taxon>Dothideomycetes</taxon>
        <taxon>Dothideomycetidae</taxon>
        <taxon>Mycosphaerellales</taxon>
        <taxon>Teratosphaeriaceae</taxon>
        <taxon>Hortaea</taxon>
    </lineage>
</organism>
<dbReference type="InterPro" id="IPR014014">
    <property type="entry name" value="RNA_helicase_DEAD_Q_motif"/>
</dbReference>
<dbReference type="PROSITE" id="PS51194">
    <property type="entry name" value="HELICASE_CTER"/>
    <property type="match status" value="1"/>
</dbReference>
<dbReference type="Pfam" id="PF00270">
    <property type="entry name" value="DEAD"/>
    <property type="match status" value="1"/>
</dbReference>
<dbReference type="CDD" id="cd18787">
    <property type="entry name" value="SF2_C_DEAD"/>
    <property type="match status" value="1"/>
</dbReference>
<dbReference type="SMART" id="SM00490">
    <property type="entry name" value="HELICc"/>
    <property type="match status" value="1"/>
</dbReference>
<accession>A0A3M6XJK2</accession>
<sequence>MERPVKRRRVSLDEDDSDAASSSASEESSSAPPSPQPPHEDGDDDSEQEMAQPHQGTNAVSRIKSKKDAPAPATQRPTAPPDGGRNDLPLSIQSSIDPSSTRTFLDLGLSPWLTASLTAMAIRHPTRIQSAAIPPILHGRDCIGGSRTGSGKTVAFAAPILETWSRDPRGIYAVVLTPTRELALQIYEQISAVGARQGVRCCLVTGGADQKAQALELGRRPHVVIATPGRLAEHIETSGDDTMKGLRKVKFVVLDEADRLLATGNGSMLPAVSTCLDALPPSSERQTLLFTATVTPEVRALKDAPRAKGKPDVFVTEVDTDSLTLPPTLKQTYQLVNVLHKEKYLHVLLLTAANAEKPTIIFCNRTSTATLLEHLLRLLNHRVTALHSGLPHTDRTNNLARFRARAARILIATDVAARGLDIPSISLVINYDLPRNPDDYIHRVGRTARAGRQGTAISLVGQRDVELVHAIEERVGRAMVEYVEEGVNVETRVLRDALGVVGEKKREAMLGIEEGRDVKGKRRRGAGGGMKGLAVA</sequence>
<dbReference type="PANTHER" id="PTHR47959">
    <property type="entry name" value="ATP-DEPENDENT RNA HELICASE RHLE-RELATED"/>
    <property type="match status" value="1"/>
</dbReference>
<dbReference type="GO" id="GO:0005634">
    <property type="term" value="C:nucleus"/>
    <property type="evidence" value="ECO:0007669"/>
    <property type="project" value="UniProtKB-SubCell"/>
</dbReference>
<feature type="domain" description="DEAD-box RNA helicase Q" evidence="14">
    <location>
        <begin position="102"/>
        <end position="130"/>
    </location>
</feature>
<gene>
    <name evidence="16" type="ORF">D0866_15269</name>
    <name evidence="15" type="ORF">D0867_15232</name>
</gene>